<evidence type="ECO:0000256" key="2">
    <source>
        <dbReference type="ARBA" id="ARBA00017846"/>
    </source>
</evidence>
<keyword evidence="3 15" id="KW-0547">Nucleotide-binding</keyword>
<dbReference type="InterPro" id="IPR001650">
    <property type="entry name" value="Helicase_C-like"/>
</dbReference>
<dbReference type="InterPro" id="IPR045562">
    <property type="entry name" value="RecG_dom3_C"/>
</dbReference>
<sequence length="701" mass="79730">MENLLQTSIMYLPGMGDVRASTLRSELGIATFGDLLEYYPYRHIDRTHIYSTGEIREEMPYVQLKGSIIDPHIEGEGRKKRLVARFLDSSGEVELIWFNSIKFIQKQIKPNVEYIIFGKPSRFGLGWSIVHPELDDAISQRFKAGTLFPVYSVTEKMKKVGISIKVLRDAISRLIDIVRTNHLPDTLPDYITKGYNMLSRWEALEAVHFPTDEDRLRRAIMRLKAEEIFWIRLRMRYIAEKRHTEEAGLPIHGVGHFFNQFFNEKLPFPLTRAQERVIREIYNDMRSGSQMNRLLQGDVGSGKTMVALLSMLIAADNGYQSCLMAPTEILAIQHAATIRSLLGDLSINVALLTGSTRKKEREKIHQGLRDGSVHIIIGTHALIEENVQMNRLGLAVIDEQHRFGVEHRSKLWDKNRIIPPHVLIMSATPIPRTLAMTLYGDLDVSVIDELPPGRTPIETTHRYPAHKSEVYRFMEQEIDNGRQAYVVFPLIEESEKTDMKNLQTGYEELKSRFPNIPIGFVHGKMKSKDKEEAMKRFVSAQDKILVSTTVIEVGVNVPNATIMLIEDANRFGLSQLHQLRGRVGRGAAKSYCILMTDYKLSDNGKRRMEIMTESTDGFFIAEQDLKLRGQGDLEGTQQSGVGGVLKMANLAKDGRIVQFVSNLIDEILSKDPTLTADPLNAPLHKTLSEYMEKNRDWGQIS</sequence>
<dbReference type="NCBIfam" id="NF008165">
    <property type="entry name" value="PRK10917.1-3"/>
    <property type="match status" value="1"/>
</dbReference>
<dbReference type="Pfam" id="PF17191">
    <property type="entry name" value="RecG_wedge"/>
    <property type="match status" value="1"/>
</dbReference>
<evidence type="ECO:0000256" key="1">
    <source>
        <dbReference type="ARBA" id="ARBA00007504"/>
    </source>
</evidence>
<dbReference type="InterPro" id="IPR027417">
    <property type="entry name" value="P-loop_NTPase"/>
</dbReference>
<feature type="domain" description="Helicase ATP-binding" evidence="16">
    <location>
        <begin position="284"/>
        <end position="447"/>
    </location>
</feature>
<dbReference type="Proteomes" id="UP000030101">
    <property type="component" value="Unassembled WGS sequence"/>
</dbReference>
<dbReference type="Pfam" id="PF00270">
    <property type="entry name" value="DEAD"/>
    <property type="match status" value="1"/>
</dbReference>
<dbReference type="InterPro" id="IPR033454">
    <property type="entry name" value="RecG_wedge"/>
</dbReference>
<dbReference type="NCBIfam" id="TIGR00643">
    <property type="entry name" value="recG"/>
    <property type="match status" value="1"/>
</dbReference>
<dbReference type="Gene3D" id="3.40.50.300">
    <property type="entry name" value="P-loop containing nucleotide triphosphate hydrolases"/>
    <property type="match status" value="2"/>
</dbReference>
<keyword evidence="5 15" id="KW-0378">Hydrolase</keyword>
<evidence type="ECO:0000259" key="16">
    <source>
        <dbReference type="PROSITE" id="PS51192"/>
    </source>
</evidence>
<keyword evidence="7 15" id="KW-0067">ATP-binding</keyword>
<keyword evidence="19" id="KW-1185">Reference proteome</keyword>
<feature type="domain" description="Helicase C-terminal" evidence="17">
    <location>
        <begin position="473"/>
        <end position="626"/>
    </location>
</feature>
<evidence type="ECO:0000313" key="19">
    <source>
        <dbReference type="Proteomes" id="UP000030101"/>
    </source>
</evidence>
<dbReference type="PANTHER" id="PTHR47964">
    <property type="entry name" value="ATP-DEPENDENT DNA HELICASE HOMOLOG RECG, CHLOROPLASTIC"/>
    <property type="match status" value="1"/>
</dbReference>
<evidence type="ECO:0000256" key="6">
    <source>
        <dbReference type="ARBA" id="ARBA00022806"/>
    </source>
</evidence>
<evidence type="ECO:0000256" key="10">
    <source>
        <dbReference type="ARBA" id="ARBA00023204"/>
    </source>
</evidence>
<dbReference type="RefSeq" id="WP_036791048.1">
    <property type="nucleotide sequence ID" value="NZ_JQZV01000013.1"/>
</dbReference>
<dbReference type="SUPFAM" id="SSF52540">
    <property type="entry name" value="P-loop containing nucleoside triphosphate hydrolases"/>
    <property type="match status" value="2"/>
</dbReference>
<dbReference type="GO" id="GO:0004386">
    <property type="term" value="F:helicase activity"/>
    <property type="evidence" value="ECO:0007669"/>
    <property type="project" value="UniProtKB-KW"/>
</dbReference>
<evidence type="ECO:0000313" key="18">
    <source>
        <dbReference type="EMBL" id="KGN91694.1"/>
    </source>
</evidence>
<comment type="catalytic activity">
    <reaction evidence="14 15">
        <text>ATP + H2O = ADP + phosphate + H(+)</text>
        <dbReference type="Rhea" id="RHEA:13065"/>
        <dbReference type="ChEBI" id="CHEBI:15377"/>
        <dbReference type="ChEBI" id="CHEBI:15378"/>
        <dbReference type="ChEBI" id="CHEBI:30616"/>
        <dbReference type="ChEBI" id="CHEBI:43474"/>
        <dbReference type="ChEBI" id="CHEBI:456216"/>
        <dbReference type="EC" id="5.6.2.4"/>
    </reaction>
</comment>
<keyword evidence="11" id="KW-0413">Isomerase</keyword>
<evidence type="ECO:0000256" key="5">
    <source>
        <dbReference type="ARBA" id="ARBA00022801"/>
    </source>
</evidence>
<dbReference type="SMART" id="SM00490">
    <property type="entry name" value="HELICc"/>
    <property type="match status" value="1"/>
</dbReference>
<evidence type="ECO:0000256" key="12">
    <source>
        <dbReference type="ARBA" id="ARBA00034617"/>
    </source>
</evidence>
<accession>A0ABR4XJQ5</accession>
<evidence type="ECO:0000256" key="13">
    <source>
        <dbReference type="ARBA" id="ARBA00034808"/>
    </source>
</evidence>
<dbReference type="PROSITE" id="PS51194">
    <property type="entry name" value="HELICASE_CTER"/>
    <property type="match status" value="1"/>
</dbReference>
<comment type="catalytic activity">
    <reaction evidence="12 15">
        <text>Couples ATP hydrolysis with the unwinding of duplex DNA by translocating in the 3'-5' direction.</text>
        <dbReference type="EC" id="5.6.2.4"/>
    </reaction>
</comment>
<name>A0ABR4XJQ5_9PORP</name>
<protein>
    <recommendedName>
        <fullName evidence="2 15">ATP-dependent DNA helicase RecG</fullName>
        <ecNumber evidence="13 15">5.6.2.4</ecNumber>
    </recommendedName>
</protein>
<comment type="caution">
    <text evidence="18">The sequence shown here is derived from an EMBL/GenBank/DDBJ whole genome shotgun (WGS) entry which is preliminary data.</text>
</comment>
<keyword evidence="10 15" id="KW-0234">DNA repair</keyword>
<keyword evidence="9 15" id="KW-0233">DNA recombination</keyword>
<comment type="similarity">
    <text evidence="1 15">Belongs to the helicase family. RecG subfamily.</text>
</comment>
<keyword evidence="6 15" id="KW-0347">Helicase</keyword>
<dbReference type="PANTHER" id="PTHR47964:SF1">
    <property type="entry name" value="ATP-DEPENDENT DNA HELICASE HOMOLOG RECG, CHLOROPLASTIC"/>
    <property type="match status" value="1"/>
</dbReference>
<dbReference type="CDD" id="cd17992">
    <property type="entry name" value="DEXHc_RecG"/>
    <property type="match status" value="1"/>
</dbReference>
<keyword evidence="8" id="KW-0238">DNA-binding</keyword>
<dbReference type="Pfam" id="PF19833">
    <property type="entry name" value="RecG_dom3_C"/>
    <property type="match status" value="1"/>
</dbReference>
<dbReference type="NCBIfam" id="NF008168">
    <property type="entry name" value="PRK10917.2-2"/>
    <property type="match status" value="1"/>
</dbReference>
<dbReference type="CDD" id="cd04488">
    <property type="entry name" value="RecG_wedge_OBF"/>
    <property type="match status" value="1"/>
</dbReference>
<dbReference type="InterPro" id="IPR011545">
    <property type="entry name" value="DEAD/DEAH_box_helicase_dom"/>
</dbReference>
<evidence type="ECO:0000256" key="4">
    <source>
        <dbReference type="ARBA" id="ARBA00022763"/>
    </source>
</evidence>
<keyword evidence="4 15" id="KW-0227">DNA damage</keyword>
<dbReference type="Pfam" id="PF00271">
    <property type="entry name" value="Helicase_C"/>
    <property type="match status" value="1"/>
</dbReference>
<dbReference type="EC" id="5.6.2.4" evidence="13 15"/>
<evidence type="ECO:0000259" key="17">
    <source>
        <dbReference type="PROSITE" id="PS51194"/>
    </source>
</evidence>
<evidence type="ECO:0000256" key="7">
    <source>
        <dbReference type="ARBA" id="ARBA00022840"/>
    </source>
</evidence>
<evidence type="ECO:0000256" key="14">
    <source>
        <dbReference type="ARBA" id="ARBA00048988"/>
    </source>
</evidence>
<comment type="function">
    <text evidence="15">Plays a critical role in recombination and DNA repair. Helps process Holliday junction intermediates to mature products by catalyzing branch migration. Has replication fork regression activity, unwinds stalled or blocked replication forks to make a HJ that can be resolved. Has a DNA unwinding activity characteristic of a DNA helicase with 3'-5' polarity.</text>
</comment>
<dbReference type="InterPro" id="IPR014001">
    <property type="entry name" value="Helicase_ATP-bd"/>
</dbReference>
<organism evidence="18 19">
    <name type="scientific">Porphyromonas canoris</name>
    <dbReference type="NCBI Taxonomy" id="36875"/>
    <lineage>
        <taxon>Bacteria</taxon>
        <taxon>Pseudomonadati</taxon>
        <taxon>Bacteroidota</taxon>
        <taxon>Bacteroidia</taxon>
        <taxon>Bacteroidales</taxon>
        <taxon>Porphyromonadaceae</taxon>
        <taxon>Porphyromonas</taxon>
    </lineage>
</organism>
<gene>
    <name evidence="18" type="ORF">HQ43_06245</name>
</gene>
<dbReference type="PROSITE" id="PS51192">
    <property type="entry name" value="HELICASE_ATP_BIND_1"/>
    <property type="match status" value="1"/>
</dbReference>
<dbReference type="EMBL" id="JQZV01000013">
    <property type="protein sequence ID" value="KGN91694.1"/>
    <property type="molecule type" value="Genomic_DNA"/>
</dbReference>
<dbReference type="Gene3D" id="2.40.50.140">
    <property type="entry name" value="Nucleic acid-binding proteins"/>
    <property type="match status" value="1"/>
</dbReference>
<dbReference type="InterPro" id="IPR047112">
    <property type="entry name" value="RecG/Mfd"/>
</dbReference>
<dbReference type="SMART" id="SM00487">
    <property type="entry name" value="DEXDc"/>
    <property type="match status" value="1"/>
</dbReference>
<evidence type="ECO:0000256" key="9">
    <source>
        <dbReference type="ARBA" id="ARBA00023172"/>
    </source>
</evidence>
<evidence type="ECO:0000256" key="3">
    <source>
        <dbReference type="ARBA" id="ARBA00022741"/>
    </source>
</evidence>
<evidence type="ECO:0000256" key="15">
    <source>
        <dbReference type="RuleBase" id="RU363016"/>
    </source>
</evidence>
<dbReference type="InterPro" id="IPR012340">
    <property type="entry name" value="NA-bd_OB-fold"/>
</dbReference>
<dbReference type="InterPro" id="IPR004609">
    <property type="entry name" value="ATP-dep_DNA_helicase_RecG"/>
</dbReference>
<proteinExistence type="inferred from homology"/>
<evidence type="ECO:0000256" key="8">
    <source>
        <dbReference type="ARBA" id="ARBA00023125"/>
    </source>
</evidence>
<reference evidence="18 19" key="1">
    <citation type="submission" date="2014-08" db="EMBL/GenBank/DDBJ databases">
        <title>Porphyromonas canoris strain:OH2762 Genome sequencing.</title>
        <authorList>
            <person name="Wallis C."/>
            <person name="Deusch O."/>
            <person name="O'Flynn C."/>
            <person name="Davis I."/>
            <person name="Jospin G."/>
            <person name="Darling A.E."/>
            <person name="Coil D.A."/>
            <person name="Alexiev A."/>
            <person name="Horsfall A."/>
            <person name="Kirkwood N."/>
            <person name="Harris S."/>
            <person name="Eisen J.A."/>
        </authorList>
    </citation>
    <scope>NUCLEOTIDE SEQUENCE [LARGE SCALE GENOMIC DNA]</scope>
    <source>
        <strain evidence="19">COT-108 OH2762</strain>
    </source>
</reference>
<evidence type="ECO:0000256" key="11">
    <source>
        <dbReference type="ARBA" id="ARBA00023235"/>
    </source>
</evidence>
<dbReference type="SUPFAM" id="SSF50249">
    <property type="entry name" value="Nucleic acid-binding proteins"/>
    <property type="match status" value="1"/>
</dbReference>